<organism evidence="2 3">
    <name type="scientific">Aquilegia coerulea</name>
    <name type="common">Rocky mountain columbine</name>
    <dbReference type="NCBI Taxonomy" id="218851"/>
    <lineage>
        <taxon>Eukaryota</taxon>
        <taxon>Viridiplantae</taxon>
        <taxon>Streptophyta</taxon>
        <taxon>Embryophyta</taxon>
        <taxon>Tracheophyta</taxon>
        <taxon>Spermatophyta</taxon>
        <taxon>Magnoliopsida</taxon>
        <taxon>Ranunculales</taxon>
        <taxon>Ranunculaceae</taxon>
        <taxon>Thalictroideae</taxon>
        <taxon>Aquilegia</taxon>
    </lineage>
</organism>
<dbReference type="Proteomes" id="UP000230069">
    <property type="component" value="Unassembled WGS sequence"/>
</dbReference>
<gene>
    <name evidence="2" type="ORF">AQUCO_01400655v1</name>
</gene>
<name>A0A2G5DXF7_AQUCA</name>
<evidence type="ECO:0000313" key="2">
    <source>
        <dbReference type="EMBL" id="PIA48219.1"/>
    </source>
</evidence>
<evidence type="ECO:0000313" key="3">
    <source>
        <dbReference type="Proteomes" id="UP000230069"/>
    </source>
</evidence>
<dbReference type="AlphaFoldDB" id="A0A2G5DXF7"/>
<keyword evidence="3" id="KW-1185">Reference proteome</keyword>
<protein>
    <submittedName>
        <fullName evidence="2">Uncharacterized protein</fullName>
    </submittedName>
</protein>
<accession>A0A2G5DXF7</accession>
<feature type="region of interest" description="Disordered" evidence="1">
    <location>
        <begin position="123"/>
        <end position="146"/>
    </location>
</feature>
<reference evidence="2 3" key="1">
    <citation type="submission" date="2017-09" db="EMBL/GenBank/DDBJ databases">
        <title>WGS assembly of Aquilegia coerulea Goldsmith.</title>
        <authorList>
            <person name="Hodges S."/>
            <person name="Kramer E."/>
            <person name="Nordborg M."/>
            <person name="Tomkins J."/>
            <person name="Borevitz J."/>
            <person name="Derieg N."/>
            <person name="Yan J."/>
            <person name="Mihaltcheva S."/>
            <person name="Hayes R.D."/>
            <person name="Rokhsar D."/>
        </authorList>
    </citation>
    <scope>NUCLEOTIDE SEQUENCE [LARGE SCALE GENOMIC DNA]</scope>
    <source>
        <strain evidence="3">cv. Goldsmith</strain>
    </source>
</reference>
<proteinExistence type="predicted"/>
<feature type="region of interest" description="Disordered" evidence="1">
    <location>
        <begin position="182"/>
        <end position="208"/>
    </location>
</feature>
<evidence type="ECO:0000256" key="1">
    <source>
        <dbReference type="SAM" id="MobiDB-lite"/>
    </source>
</evidence>
<dbReference type="EMBL" id="KZ305031">
    <property type="protein sequence ID" value="PIA48219.1"/>
    <property type="molecule type" value="Genomic_DNA"/>
</dbReference>
<sequence>MRKPPRLFLFPLPLFKKLLGIPYRICLTLLSFVNSPPPFQIIQGESEDIAERGEGDLFADNLRPKQKAPSYVRHGHVQKRMEDLNDSDVDILSEGDFFDPDNLGSGPSPPRAFFVGANSKGYTGDTSSPAKDCGSSFPDKKQKRKDEGLAHLEDGFDPDCVEFSNAAHLNMASPLMDVEVPARHAPPAKPTPTADSEKVAPTSSSSKSPPPFVGFYSLIGKEGKVVSVNDSTFKDASVSFAMIDRTILPADRKWIESLTVEQAYSEYYKAMSLVNGLSTQMAGDHSGLVKYNRSLVCEKAKLEADLKKSQTVNRNLSHTAVELKDVCDKVPGLEAEG</sequence>
<dbReference type="InParanoid" id="A0A2G5DXF7"/>